<evidence type="ECO:0000256" key="6">
    <source>
        <dbReference type="ARBA" id="ARBA00022840"/>
    </source>
</evidence>
<evidence type="ECO:0000256" key="3">
    <source>
        <dbReference type="ARBA" id="ARBA00007188"/>
    </source>
</evidence>
<dbReference type="InterPro" id="IPR003593">
    <property type="entry name" value="AAA+_ATPase"/>
</dbReference>
<dbReference type="PROSITE" id="PS00675">
    <property type="entry name" value="SIGMA54_INTERACT_1"/>
    <property type="match status" value="1"/>
</dbReference>
<feature type="compositionally biased region" description="Acidic residues" evidence="13">
    <location>
        <begin position="5276"/>
        <end position="5289"/>
    </location>
</feature>
<dbReference type="InterPro" id="IPR011704">
    <property type="entry name" value="ATPase_dyneun-rel_AAA"/>
</dbReference>
<evidence type="ECO:0000256" key="4">
    <source>
        <dbReference type="ARBA" id="ARBA00017143"/>
    </source>
</evidence>
<feature type="compositionally biased region" description="Basic and acidic residues" evidence="13">
    <location>
        <begin position="5516"/>
        <end position="5537"/>
    </location>
</feature>
<feature type="domain" description="VWFA" evidence="14">
    <location>
        <begin position="5694"/>
        <end position="5887"/>
    </location>
</feature>
<evidence type="ECO:0000256" key="1">
    <source>
        <dbReference type="ARBA" id="ARBA00004604"/>
    </source>
</evidence>
<dbReference type="InterPro" id="IPR012099">
    <property type="entry name" value="Midasin"/>
</dbReference>
<dbReference type="Pfam" id="PF21108">
    <property type="entry name" value="MDN1_4th"/>
    <property type="match status" value="1"/>
</dbReference>
<gene>
    <name evidence="15" type="ORF">RB653_002414</name>
</gene>
<dbReference type="FunFam" id="3.40.50.300:FF:001368">
    <property type="entry name" value="Midasin"/>
    <property type="match status" value="1"/>
</dbReference>
<feature type="compositionally biased region" description="Basic and acidic residues" evidence="13">
    <location>
        <begin position="5165"/>
        <end position="5179"/>
    </location>
</feature>
<feature type="compositionally biased region" description="Basic and acidic residues" evidence="13">
    <location>
        <begin position="5090"/>
        <end position="5120"/>
    </location>
</feature>
<evidence type="ECO:0000259" key="14">
    <source>
        <dbReference type="PROSITE" id="PS50234"/>
    </source>
</evidence>
<feature type="compositionally biased region" description="Basic and acidic residues" evidence="13">
    <location>
        <begin position="5300"/>
        <end position="5316"/>
    </location>
</feature>
<feature type="compositionally biased region" description="Acidic residues" evidence="13">
    <location>
        <begin position="5230"/>
        <end position="5258"/>
    </location>
</feature>
<dbReference type="InterPro" id="IPR002035">
    <property type="entry name" value="VWF_A"/>
</dbReference>
<organism evidence="15 16">
    <name type="scientific">Dictyostelium firmibasis</name>
    <dbReference type="NCBI Taxonomy" id="79012"/>
    <lineage>
        <taxon>Eukaryota</taxon>
        <taxon>Amoebozoa</taxon>
        <taxon>Evosea</taxon>
        <taxon>Eumycetozoa</taxon>
        <taxon>Dictyostelia</taxon>
        <taxon>Dictyosteliales</taxon>
        <taxon>Dictyosteliaceae</taxon>
        <taxon>Dictyostelium</taxon>
    </lineage>
</organism>
<dbReference type="GO" id="GO:0000055">
    <property type="term" value="P:ribosomal large subunit export from nucleus"/>
    <property type="evidence" value="ECO:0007669"/>
    <property type="project" value="TreeGrafter"/>
</dbReference>
<keyword evidence="7" id="KW-0143">Chaperone</keyword>
<name>A0AAN7U8W7_9MYCE</name>
<dbReference type="GO" id="GO:0000027">
    <property type="term" value="P:ribosomal large subunit assembly"/>
    <property type="evidence" value="ECO:0007669"/>
    <property type="project" value="InterPro"/>
</dbReference>
<feature type="region of interest" description="Disordered" evidence="13">
    <location>
        <begin position="4941"/>
        <end position="5597"/>
    </location>
</feature>
<dbReference type="FunFam" id="3.40.50.300:FF:000582">
    <property type="entry name" value="Midasin"/>
    <property type="match status" value="1"/>
</dbReference>
<dbReference type="CDD" id="cd01460">
    <property type="entry name" value="vWA_midasin"/>
    <property type="match status" value="1"/>
</dbReference>
<comment type="subcellular location">
    <subcellularLocation>
        <location evidence="1">Nucleus</location>
        <location evidence="1">Nucleolus</location>
    </subcellularLocation>
    <subcellularLocation>
        <location evidence="2">Nucleus</location>
        <location evidence="2">Nucleoplasm</location>
    </subcellularLocation>
</comment>
<keyword evidence="16" id="KW-1185">Reference proteome</keyword>
<evidence type="ECO:0000256" key="7">
    <source>
        <dbReference type="ARBA" id="ARBA00023186"/>
    </source>
</evidence>
<dbReference type="InterPro" id="IPR036465">
    <property type="entry name" value="vWFA_dom_sf"/>
</dbReference>
<sequence length="5898" mass="679804">MYRFKFNIFKAIKALELELTKIKNESKQSSVEDFKSFEQIFKKKENEYTSQDKLFIVEEISNLLMSKSEHTSLISNIFRPLLVDLVSRYIQNGSKTSLSPSLQSLSLKKKKSTKQQQTVTNKNAFNIPEIENITYIFSQLLPTTPQLRSLVIQFYKKQQNSNISINIFDSINQCKNFTEEKEERWLRLVQSCYRLLSFNKGLFSSLWDWTPLFSLLEIKSQRITWYVIKSMSMVLNVPDHQITQIKPLFKQYHNQIIQIESELLNLESSKLFLNQHNNHQQQQQQKDNINNESTENVDEEELINKYPNIFIQKQDLHNSIVDVCGILLFKKFESIGKINHSKIKSTNTHNDDEEDQQKLVYTNTVSQNLNSLAIAVGLGKPILIEGVTGSGKTTMIEELSRITGNDNIIRIHLGDQTDSKVLLGTYITSDTPGEFKWQAGALTQAVQEGRWILIEDIDLAPIEVLSVLIPLLENRTLFIPGRGEVIEASNGFQLFATQTLFGSHSRDQNANILSHLWTRVVIEALSPLEMKQVLSTLFPQLSIMISKFIETFNLLLRVISNQSISISTSDEVAGIANIANSATTVNNNNNNNNNNSNSNEKFIIPSSRFISSRDLIKWIRRCNQRLHLTTVSNNIITSTMQEIVFVEALDCFCSMISKKNLRKSLTEVIGRVWELTADRINYHVELYKPSIIITENSVSTGRAKLKSLEKSDSIQISNGKKHTRFTTEQSQQDSGVTKHGNVFAHTMNSLRLMEKISISIQFNEPILLVGETGTGKTSVVQYIADQLNQKLVVLNLNQQSDSSDLIGGFKPVEMRLLCLPLKNRFDSMFKKTFSESNNTDFLEKIDKAFISKNWKQFIGLLNKAIKLVETKVLKEEPSTTKENKKRVIRTDVKEKWIKLSNDIKKLTIQFEKSKNNFAFSFVEGSLVNCIRKGHWVLLDEMNLATSETLESLSGLFDGGSITLTEKGEVEPVERHPNFKVFACMNPPTDIGKKDLPPGIRNRFTEYYVDDLDNRGDLCLVVKTVLSNLVPNPPIEDIVEFYLKTKQDAQNKMLDGSNQKPIFSLRTLSRALNYTKYVTKSFGFQRALFEGISMSFLTQLNKASYPMMEQLIKQYIKKGEVKLYNQPLNKPPPTNSANVNNQNENFVKIEQFWIECGNEKPVVPTHYILTPSIKSNLSNIARVLVSRKHPILLQGPTSSGKTSMVEYLAIRTGHRFIRINNHEHTDLQEYLGQYISDDKGKLVFQEGILVEAVRKGYWVVLDELNLAPSEVLEALNRLLDDNRELFIPETQEVVRPHPHFMLFATQNPPGLYGGRKVLSRAFRNRFLELHVDDIPEDELEEILCKRCALPPSYCKKLVLIMKELQLNRQGSNQVFAGKHGAITFRDLFRWAERHPSSYEELGIAGYQLLAERLRKDEEKLIIKQVIEKHLKIKLDIESIYSCDDKPEFSKLLQLLSENDSELSKSNHLEKIVWTRSMKRLFSLVGKCLEHKEPILLVGETGCSKTTICQLYSILNKQKLHILNCHQHTETADFIGGLRPVRGRDQVLSKLYSLVKQYFNQLNQLDLYKLQENDYSSLDQLPIKEIMERLIVESWKQISTSPLINDQLKSLASEIDKTYSSYCSLFNWVDGPLVEAMKQGDYFLIDEISLAEDAVLERLNSVLEPSRLLVLAEKGGIEIEELRGHQEFRILATMNPGGDFGKKELSPAMRNRFTEIWVPAISSHQDLLQIIEERFTSPLLNGKGKLMLNFIEYLLLIQKNKRVISLRDILSWISFMNLCMDKQLLSPNESYIHGACLVLLDGFGMGSNSSSESEGLKLREACLNRLIDQIESSDEKLKLQNELLSTNNNNIRNVSIVRDEKRFGIHPFYISVRESNVPKIQFSLSAPTTSKNAQRVLRGMQLPRAILVEGSPGVGKTSLITAIANASGNQIVRINLSEQTDIMDLLGSDLPVEGGTGGQFEWRDGVFLEALRNGSWVLLDELNLASQTVLEGLNSCLDHRSEVYIPELGKTFTCHPNFRVFACQNPLHQGGGRKGLPKSFLNRFTQVFIDQLNQQDLLFISTAMYPTIPSKTIERMIEFNHQMFKESMIEHKFARKGAPWEFNLRDTFRWCDLIVKDSTSISNPARFIDLIYLQRMRTLQDREHVLTIFKRVFTDITMDVDTDMSTICNYDKQPHYTISPEYLQIGSSILPRVQSGSSSSFDSSVLDNSSNIQLLQRLLNPLENIMKCIEMNWMSILIGPTSTSKTSSIRLLAQLTGNTLYEFSMNSSVDTTEILGGFEQIDLVRYQKRIISSVSSLITIVCSHIMTYFNNDNDSDIMKTCISSIQDIHQVWNLFKNQTQQYQLQQQQLDGANNSIGLITIEQLDLLSTIVEALEKLSIQFNLDSQQDHLNRIQDIKQQIQRIKSIEKESVTGCFEWIDGLLIKALETGAWILIDNVNFCNPTVLDRLNPLLEQDGVLMLNERGMVDGQVKVVKPHPNFRIFLTMDDKKGEISRAMRNRGIEIYMPDQTDSPSCHYDNQQLLTALGIPLEGLTRTMIDFHSQIFTQLSSTTENPCTLSQLLYWGKLILDQLQRGFSLLDSIRNSMEQIYIRPRRHLTQRQLVTNIFNSIFNQSAIDSILNEDQTVLGIYPHFINGKDYVNDSISTTMKKNYQFFEYYLKRLIENSDSQQDESNYKISAKFLIENINSSQYENYVLYLNSLKNQNDKEASINQLLTSLISCMKQLFNHSCYKAFEQRLEQLLSMINLSFIDSKQLLIYQGHQWKNNDSLFLLIKEKVDNYVGDNESMISIKDLFNQVLLNDMEIIKSLLSLFIQSSKQEKEYNKFLKQIQQGNASQQLSIKSIKSIPVILLSLAYTKKMMSKDLLPHQDIISIIYRLFKSLDEQIDQWLIQLSQQQQQQQQQQQEQEQEQSIFSTIQILNQLVLLKNNFWNSTFNLPSRQFNLGEFIIRWRWIYKEISKLTNLTSKSDSPLLINTGLQVLIEKINTGLNQYNNDNSNNRLWKVGGYPLVMKSNHLVQLDTQFLGILEKVQFNFNKNESPIKHCSNAIDEDWKKTLIEAISTLYWANYQLNSDSKEELDRVDEFLKNLELVPQTLSDKLKQLIEKQKQFELNSTFNPVSAFSSDENNDSMIMGDGTSIHFDPLSIKHQLISISPLIDHSLHLKETFVIAQLVQLLMLQHMDIENGKMKQSIIPILESIIDELKYIVNKYKSSTIPRSLYHLAFYQKLIWMIDNYLEKVTTSQEESQQQASIGIIELQSVIHSILYVYNSSQWNNAFNDISHVGKFSLPQYKYRLSKNDVAANLVDSKVNHYDSIRFGYGPPRLFQNIQTVFSFYLTCDWEYVSIAEVPIKIDQLNQIIQHLTSADGSSKVSNIESFNYQIKQSIALLLSTITSFYKSFNNDQEKKQLLSNIITLGDYLLSDAIETENNNDNDIKQLIENIKKLLVESNDKSFNEISKQLLLPCLDILLSLTLNNQDLYEDELKLQSTFGRLQLLLNTFRLIMLVPSGSIDPTQKYDVILQYSKEHSKQLQDEIDIRSTIEKQYTGKDGTSLVIDELIQKKQSIDQKLTLDSKKITLRPIPSQFEELYRDVSQFSNHFSNIEKIIDLISKLDLSQVKNEFNLEVELENQEDSEQNSSAANSSYNQMILSTESMWQEKANHFIQSCEKKFYTRYRDIIVPIVTTVYQMKSGLRMMAVSFKQRVQDNKLGGNKGITKQIQKVLLSLTQFPRINSIDTNSKTTTTSNNLLLDKLTLDSIKDMMKFNQKTNQDNCNGGLQNFKVIGLLLRSSLCQIYSQLSNSNYLDVDNLEAIDSIFRIFVQEWRFQEEEKRKKEELENQEFKYKVQTHKMETKEEKDEKVFLTSFPNFYKDFEDLEVANIVENQVDNDEDKEVDSNTEASANGGDENSMFFKSSINNEEILQLCSIHRDIFKHLDGIPIPKEEQQWKLSDRDRSELFQLFYTSSYLLMKILNQRSGDMEFDQLSLGSHILSASNLKETLSVRPPSIITYSKLDEKFRFLKTSSYLYKKSKGIDNDDQVDVIHQNKTYNIYRDPNISEIGIIREPLISFRKRVLELLIEYPEQANLTLMVKLIDRLMTYPATDPLAKILTGLELLLRKSLEWESFASKAVSIQSHLNEVSSLIVRWRKLEIESWPSIFQSQEKEAEVKALKSWFILYDLINDEPSSAELEADNLSKNFHTLQQYLYSSSLGDFLTRIELLKSFYKQLNSTIKLIGTSKNTDYKQKLSDIIYNIFKYFENFISRFEDRLAKSIKPIEDKALEFIRLSRWDDNRLLTQYERLKQHIEVSHRNLAKITIKYKNVLAQPLHDIFTQIENELDIPPLILHSGAATIFEEKSKNNQKNQKKQQVQKKSLFIETFNDWLTFSPSNYSIDRKSIDSISKPIEIQSPLLKKLFQVDNEKLLQNKLPLLSKRMIQICKENLLESDSWKVVRDGVDIINDLSIEIIDRLKELSDEKVKRQEKEFALKELMSKFQEMGLSYHTNHYPQEQLQISYLFNVRHLPTISDNQGYLPTSFTKITADNGSKLLDQADQYYYRIVSRVHRLRQLSIEYSSDLSSKHVQKINGYIEHFLSIIIAQRNNLIDSVNSWNHLTLFTELFTNISGSNTSEVDEQIFNNHNMLSKWFEIQRESINQFNQAVNEILLLCKKTTSAVSGGMISTIIPEICSVQSIIESIKSDIDKHQSKLRNLFSFLNNQYPMMTWSTINLVVSIFTKFKEIKDKLNQLLLSKLSNINYIKSPIQILINNIDSLINQFNSEYEELIGNSINDNDIENQNNIKEFTNQFGILIDQILISIQDLKTQSNQIIMYNKEQEELDQELERVREYTIEDGSISKLSEFIDHQVQSLKLSKLLEQFVILHNIIVNGGGSVSTLSIYRQMIKQMGPLLAQFMLIVNQSIVDSLSYHKTCCKLEYIVSGVFIQLYSKGFCKPADAGDDGESGEGGKSTFEDDVEGTGMGEGKGKKDVSDQIEDQGQIEDTNTQKKEEKDNDEDEEKEEKDEDQGFDMEDDFEGEMHDIKKDENKDQDKKDDPNNEKENDKEMGDLEKPEDNVVDEKLWDEQDVQDEEEQDEEGKGDETNSEEMMAKQDGKDDKKDDKDEKKDDKKKKEENGKPDEDELGEEGKDEEAGDDENKDANDGASDEEDFGQEENEDDVINQEQEKEENHGDPRGDDQMEIPEDLELDDPEEGKEDEQQDGGDDFKDPLDEMDGDDVSKEEEKKKELDGDEKEESDQDGEEKEDENQEDEKEDQEEKENQPIDPANVDSVNPEGGDEPEKEQPEEDQTSLTTNEQQDETPKDSEQPLGVKDKTGSKSNVSNTDEEMKDESNQDNADDDSGMTQPTPSENDTGAMKNLKSQQQPQSNAQQPKKQKQVDPNPYRSMGDANKEWKKRLNLKQEQEDQEEESSEPKEKAPKQDPNAKENENQDYEFIKDDEKLDKDEETDQALAAATDSQLQDIPQNKAQDEQAEQEEDQMDIDEEDDMDVDHKQEVEHQDESKQELDQNKKISMSKLKQDQLKQQKEKEKEKLEKDQQDGQDENTDGLNQKEQFSKEQLENITNLDKEKAITDEDQEMEPDDEEDEESLEEKKLTREDLDRMRQELEQYKIENSSNPEIGNELWKKYEQLTNDLSQDLCEQLRLILEPTLATKLQGDYKSGKRINMKKVIPYIASQFKKDKIWLRRTKPNKRQYQVLLAIDDTESMATYHSGGFALEAMTMISRAMSRLEVGQLGIVRFGEDVQLVHSFDQVFSDQTGPEIITQFKFQQTKTNMVNFLSKTLQIMEMNKQSSSGEPAMQLVFIVSDGWSLRDPETTKKYLREASIKNVFIVFIVIDNPVNNNSILDFESISFNNGKIQRTNYMSEFPFLYYVILRSLNNIPSILSDTLRQWFDLTKSTQ</sequence>
<dbReference type="PANTHER" id="PTHR48103">
    <property type="entry name" value="MIDASIN-RELATED"/>
    <property type="match status" value="1"/>
</dbReference>
<evidence type="ECO:0000313" key="15">
    <source>
        <dbReference type="EMBL" id="KAK5577473.1"/>
    </source>
</evidence>
<dbReference type="Gene3D" id="3.40.50.300">
    <property type="entry name" value="P-loop containing nucleotide triphosphate hydrolases"/>
    <property type="match status" value="7"/>
</dbReference>
<evidence type="ECO:0000256" key="10">
    <source>
        <dbReference type="ARBA" id="ARBA00078835"/>
    </source>
</evidence>
<feature type="compositionally biased region" description="Acidic residues" evidence="13">
    <location>
        <begin position="4996"/>
        <end position="5019"/>
    </location>
</feature>
<dbReference type="Pfam" id="PF17867">
    <property type="entry name" value="AAA_lid_7"/>
    <property type="match status" value="3"/>
</dbReference>
<dbReference type="GO" id="GO:0016887">
    <property type="term" value="F:ATP hydrolysis activity"/>
    <property type="evidence" value="ECO:0007669"/>
    <property type="project" value="InterPro"/>
</dbReference>
<dbReference type="PIRSF" id="PIRSF010340">
    <property type="entry name" value="Midasin"/>
    <property type="match status" value="1"/>
</dbReference>
<feature type="compositionally biased region" description="Acidic residues" evidence="13">
    <location>
        <begin position="5121"/>
        <end position="5139"/>
    </location>
</feature>
<evidence type="ECO:0000256" key="11">
    <source>
        <dbReference type="ARBA" id="ARBA00080517"/>
    </source>
</evidence>
<dbReference type="Pfam" id="PF07728">
    <property type="entry name" value="AAA_5"/>
    <property type="match status" value="7"/>
</dbReference>
<keyword evidence="8" id="KW-0539">Nucleus</keyword>
<dbReference type="SMART" id="SM00382">
    <property type="entry name" value="AAA"/>
    <property type="match status" value="5"/>
</dbReference>
<feature type="compositionally biased region" description="Basic and acidic residues" evidence="13">
    <location>
        <begin position="5489"/>
        <end position="5509"/>
    </location>
</feature>
<dbReference type="InterPro" id="IPR048617">
    <property type="entry name" value="MDN1_AAA_lid_4"/>
</dbReference>
<feature type="compositionally biased region" description="Basic and acidic residues" evidence="13">
    <location>
        <begin position="5411"/>
        <end position="5443"/>
    </location>
</feature>
<evidence type="ECO:0000256" key="13">
    <source>
        <dbReference type="SAM" id="MobiDB-lite"/>
    </source>
</evidence>
<dbReference type="PROSITE" id="PS50234">
    <property type="entry name" value="VWFA"/>
    <property type="match status" value="1"/>
</dbReference>
<dbReference type="FunFam" id="3.40.50.300:FF:000919">
    <property type="entry name" value="Midasin"/>
    <property type="match status" value="1"/>
</dbReference>
<feature type="compositionally biased region" description="Polar residues" evidence="13">
    <location>
        <begin position="5455"/>
        <end position="5466"/>
    </location>
</feature>
<dbReference type="SMART" id="SM00327">
    <property type="entry name" value="VWA"/>
    <property type="match status" value="1"/>
</dbReference>
<feature type="compositionally biased region" description="Basic and acidic residues" evidence="13">
    <location>
        <begin position="5218"/>
        <end position="5229"/>
    </location>
</feature>
<dbReference type="FunFam" id="3.40.50.410:FF:000092">
    <property type="entry name" value="Midasin"/>
    <property type="match status" value="1"/>
</dbReference>
<dbReference type="GO" id="GO:0005654">
    <property type="term" value="C:nucleoplasm"/>
    <property type="evidence" value="ECO:0007669"/>
    <property type="project" value="UniProtKB-SubCell"/>
</dbReference>
<feature type="compositionally biased region" description="Basic and acidic residues" evidence="13">
    <location>
        <begin position="5020"/>
        <end position="5066"/>
    </location>
</feature>
<feature type="compositionally biased region" description="Basic and acidic residues" evidence="13">
    <location>
        <begin position="5552"/>
        <end position="5571"/>
    </location>
</feature>
<accession>A0AAN7U8W7</accession>
<feature type="compositionally biased region" description="Acidic residues" evidence="13">
    <location>
        <begin position="5470"/>
        <end position="5488"/>
    </location>
</feature>
<dbReference type="EMBL" id="JAVFKY010000004">
    <property type="protein sequence ID" value="KAK5577473.1"/>
    <property type="molecule type" value="Genomic_DNA"/>
</dbReference>
<feature type="coiled-coil region" evidence="12">
    <location>
        <begin position="2875"/>
        <end position="2907"/>
    </location>
</feature>
<feature type="coiled-coil region" evidence="12">
    <location>
        <begin position="4808"/>
        <end position="4838"/>
    </location>
</feature>
<dbReference type="InterPro" id="IPR040848">
    <property type="entry name" value="AAA_lid_7"/>
</dbReference>
<dbReference type="InterPro" id="IPR025662">
    <property type="entry name" value="Sigma_54_int_dom_ATP-bd_1"/>
</dbReference>
<evidence type="ECO:0000256" key="2">
    <source>
        <dbReference type="ARBA" id="ARBA00004642"/>
    </source>
</evidence>
<protein>
    <recommendedName>
        <fullName evidence="4">Midasin</fullName>
    </recommendedName>
    <alternativeName>
        <fullName evidence="10 11">Dynein-related AAA-ATPase MDN1</fullName>
    </alternativeName>
    <alternativeName>
        <fullName evidence="9">MIDAS-containing protein</fullName>
    </alternativeName>
</protein>
<feature type="compositionally biased region" description="Low complexity" evidence="13">
    <location>
        <begin position="5360"/>
        <end position="5372"/>
    </location>
</feature>
<evidence type="ECO:0000256" key="12">
    <source>
        <dbReference type="SAM" id="Coils"/>
    </source>
</evidence>
<dbReference type="FunFam" id="3.40.50.300:FF:000764">
    <property type="entry name" value="Midasin"/>
    <property type="match status" value="1"/>
</dbReference>
<feature type="compositionally biased region" description="Acidic residues" evidence="13">
    <location>
        <begin position="5572"/>
        <end position="5588"/>
    </location>
</feature>
<dbReference type="FunFam" id="3.40.50.300:FF:000142">
    <property type="entry name" value="Midasin"/>
    <property type="match status" value="1"/>
</dbReference>
<comment type="caution">
    <text evidence="15">The sequence shown here is derived from an EMBL/GenBank/DDBJ whole genome shotgun (WGS) entry which is preliminary data.</text>
</comment>
<evidence type="ECO:0000256" key="8">
    <source>
        <dbReference type="ARBA" id="ARBA00023242"/>
    </source>
</evidence>
<feature type="compositionally biased region" description="Polar residues" evidence="13">
    <location>
        <begin position="5342"/>
        <end position="5352"/>
    </location>
</feature>
<evidence type="ECO:0000313" key="16">
    <source>
        <dbReference type="Proteomes" id="UP001344447"/>
    </source>
</evidence>
<dbReference type="Gene3D" id="3.40.50.410">
    <property type="entry name" value="von Willebrand factor, type A domain"/>
    <property type="match status" value="1"/>
</dbReference>
<evidence type="ECO:0000256" key="9">
    <source>
        <dbReference type="ARBA" id="ARBA00077000"/>
    </source>
</evidence>
<feature type="region of interest" description="Disordered" evidence="13">
    <location>
        <begin position="3879"/>
        <end position="3899"/>
    </location>
</feature>
<dbReference type="PANTHER" id="PTHR48103:SF2">
    <property type="entry name" value="MIDASIN"/>
    <property type="match status" value="1"/>
</dbReference>
<evidence type="ECO:0000256" key="5">
    <source>
        <dbReference type="ARBA" id="ARBA00022741"/>
    </source>
</evidence>
<feature type="region of interest" description="Disordered" evidence="13">
    <location>
        <begin position="277"/>
        <end position="296"/>
    </location>
</feature>
<dbReference type="CDD" id="cd00009">
    <property type="entry name" value="AAA"/>
    <property type="match status" value="2"/>
</dbReference>
<dbReference type="InterPro" id="IPR041190">
    <property type="entry name" value="Midasin_AAA_lid_5"/>
</dbReference>
<feature type="compositionally biased region" description="Acidic residues" evidence="13">
    <location>
        <begin position="5180"/>
        <end position="5204"/>
    </location>
</feature>
<dbReference type="GO" id="GO:0030687">
    <property type="term" value="C:preribosome, large subunit precursor"/>
    <property type="evidence" value="ECO:0007669"/>
    <property type="project" value="TreeGrafter"/>
</dbReference>
<dbReference type="GO" id="GO:0005524">
    <property type="term" value="F:ATP binding"/>
    <property type="evidence" value="ECO:0007669"/>
    <property type="project" value="UniProtKB-KW"/>
</dbReference>
<dbReference type="SUPFAM" id="SSF52540">
    <property type="entry name" value="P-loop containing nucleoside triphosphate hydrolases"/>
    <property type="match status" value="6"/>
</dbReference>
<feature type="compositionally biased region" description="Acidic residues" evidence="13">
    <location>
        <begin position="5146"/>
        <end position="5162"/>
    </location>
</feature>
<dbReference type="GO" id="GO:0005730">
    <property type="term" value="C:nucleolus"/>
    <property type="evidence" value="ECO:0007669"/>
    <property type="project" value="UniProtKB-SubCell"/>
</dbReference>
<dbReference type="Proteomes" id="UP001344447">
    <property type="component" value="Unassembled WGS sequence"/>
</dbReference>
<dbReference type="InterPro" id="IPR027417">
    <property type="entry name" value="P-loop_NTPase"/>
</dbReference>
<reference evidence="15 16" key="1">
    <citation type="submission" date="2023-11" db="EMBL/GenBank/DDBJ databases">
        <title>Dfirmibasis_genome.</title>
        <authorList>
            <person name="Edelbroek B."/>
            <person name="Kjellin J."/>
            <person name="Jerlstrom-Hultqvist J."/>
            <person name="Soderbom F."/>
        </authorList>
    </citation>
    <scope>NUCLEOTIDE SEQUENCE [LARGE SCALE GENOMIC DNA]</scope>
    <source>
        <strain evidence="15 16">TNS-C-14</strain>
    </source>
</reference>
<comment type="similarity">
    <text evidence="3">Belongs to the midasin family.</text>
</comment>
<keyword evidence="6" id="KW-0067">ATP-binding</keyword>
<keyword evidence="5" id="KW-0547">Nucleotide-binding</keyword>
<keyword evidence="12" id="KW-0175">Coiled coil</keyword>
<dbReference type="Pfam" id="PF17865">
    <property type="entry name" value="AAA_lid_5"/>
    <property type="match status" value="1"/>
</dbReference>
<feature type="compositionally biased region" description="Acidic residues" evidence="13">
    <location>
        <begin position="5067"/>
        <end position="5087"/>
    </location>
</feature>
<proteinExistence type="inferred from homology"/>
<dbReference type="SUPFAM" id="SSF53300">
    <property type="entry name" value="vWA-like"/>
    <property type="match status" value="1"/>
</dbReference>